<keyword evidence="2" id="KW-1185">Reference proteome</keyword>
<reference evidence="2" key="1">
    <citation type="journal article" date="2011" name="Genome Biol.">
        <title>Comparative genomics of the social amoebae Dictyostelium discoideum and Dictyostelium purpureum.</title>
        <authorList>
            <consortium name="US DOE Joint Genome Institute (JGI-PGF)"/>
            <person name="Sucgang R."/>
            <person name="Kuo A."/>
            <person name="Tian X."/>
            <person name="Salerno W."/>
            <person name="Parikh A."/>
            <person name="Feasley C.L."/>
            <person name="Dalin E."/>
            <person name="Tu H."/>
            <person name="Huang E."/>
            <person name="Barry K."/>
            <person name="Lindquist E."/>
            <person name="Shapiro H."/>
            <person name="Bruce D."/>
            <person name="Schmutz J."/>
            <person name="Salamov A."/>
            <person name="Fey P."/>
            <person name="Gaudet P."/>
            <person name="Anjard C."/>
            <person name="Babu M.M."/>
            <person name="Basu S."/>
            <person name="Bushmanova Y."/>
            <person name="van der Wel H."/>
            <person name="Katoh-Kurasawa M."/>
            <person name="Dinh C."/>
            <person name="Coutinho P.M."/>
            <person name="Saito T."/>
            <person name="Elias M."/>
            <person name="Schaap P."/>
            <person name="Kay R.R."/>
            <person name="Henrissat B."/>
            <person name="Eichinger L."/>
            <person name="Rivero F."/>
            <person name="Putnam N.H."/>
            <person name="West C.M."/>
            <person name="Loomis W.F."/>
            <person name="Chisholm R.L."/>
            <person name="Shaulsky G."/>
            <person name="Strassmann J.E."/>
            <person name="Queller D.C."/>
            <person name="Kuspa A."/>
            <person name="Grigoriev I.V."/>
        </authorList>
    </citation>
    <scope>NUCLEOTIDE SEQUENCE [LARGE SCALE GENOMIC DNA]</scope>
    <source>
        <strain evidence="2">QSDP1</strain>
    </source>
</reference>
<dbReference type="OrthoDB" id="498286at2759"/>
<dbReference type="KEGG" id="dpp:DICPUDRAFT_80304"/>
<evidence type="ECO:0000313" key="2">
    <source>
        <dbReference type="Proteomes" id="UP000001064"/>
    </source>
</evidence>
<dbReference type="eggNOG" id="ENOG502SDXI">
    <property type="taxonomic scope" value="Eukaryota"/>
</dbReference>
<sequence length="209" mass="25143">MLDILDNNTNNKMVNKIENNTCNIGNNTNNNNIEEIEKHVKRTWEDLKNIIKEGRLEILGRKNKDQLDMERHMSKVKSEFNSAKDYIDFKVFQFPTELKAFENEETGLVYQRRVSVRPNNIEQRLVIRPNDFPYHCDADISHWVLWCLKPLTFEEAKEFISKIFKREYANDNDGFIFFVNPEHLQSIKDIFHYHVFIRNIDYDIMEYMD</sequence>
<accession>F0ZQ38</accession>
<dbReference type="GO" id="GO:0005737">
    <property type="term" value="C:cytoplasm"/>
    <property type="evidence" value="ECO:0000318"/>
    <property type="project" value="GO_Central"/>
</dbReference>
<dbReference type="AlphaFoldDB" id="F0ZQ38"/>
<dbReference type="EMBL" id="GL871119">
    <property type="protein sequence ID" value="EGC33953.1"/>
    <property type="molecule type" value="Genomic_DNA"/>
</dbReference>
<dbReference type="GO" id="GO:0006044">
    <property type="term" value="P:N-acetylglucosamine metabolic process"/>
    <property type="evidence" value="ECO:0000318"/>
    <property type="project" value="GO_Central"/>
</dbReference>
<dbReference type="PANTHER" id="PTHR35020">
    <property type="entry name" value="N-ACETYLGLUCOSAMINE-INDUCED PROTEIN 1"/>
    <property type="match status" value="1"/>
</dbReference>
<dbReference type="OMA" id="VHPWEEI"/>
<dbReference type="InParanoid" id="F0ZQ38"/>
<dbReference type="InterPro" id="IPR022036">
    <property type="entry name" value="DUF3605"/>
</dbReference>
<protein>
    <submittedName>
        <fullName evidence="1">Uncharacterized protein</fullName>
    </submittedName>
</protein>
<dbReference type="VEuPathDB" id="AmoebaDB:DICPUDRAFT_80304"/>
<dbReference type="Proteomes" id="UP000001064">
    <property type="component" value="Unassembled WGS sequence"/>
</dbReference>
<evidence type="ECO:0000313" key="1">
    <source>
        <dbReference type="EMBL" id="EGC33953.1"/>
    </source>
</evidence>
<dbReference type="RefSeq" id="XP_003289535.1">
    <property type="nucleotide sequence ID" value="XM_003289487.1"/>
</dbReference>
<proteinExistence type="predicted"/>
<dbReference type="FunCoup" id="F0ZQ38">
    <property type="interactions" value="114"/>
</dbReference>
<dbReference type="GeneID" id="10502640"/>
<dbReference type="Pfam" id="PF12239">
    <property type="entry name" value="DUF3605"/>
    <property type="match status" value="1"/>
</dbReference>
<organism evidence="1 2">
    <name type="scientific">Dictyostelium purpureum</name>
    <name type="common">Slime mold</name>
    <dbReference type="NCBI Taxonomy" id="5786"/>
    <lineage>
        <taxon>Eukaryota</taxon>
        <taxon>Amoebozoa</taxon>
        <taxon>Evosea</taxon>
        <taxon>Eumycetozoa</taxon>
        <taxon>Dictyostelia</taxon>
        <taxon>Dictyosteliales</taxon>
        <taxon>Dictyosteliaceae</taxon>
        <taxon>Dictyostelium</taxon>
    </lineage>
</organism>
<gene>
    <name evidence="1" type="ORF">DICPUDRAFT_80304</name>
</gene>
<dbReference type="PANTHER" id="PTHR35020:SF2">
    <property type="entry name" value="N-ACETYLGLUCOSAMINE-INDUCED PROTEIN 1"/>
    <property type="match status" value="1"/>
</dbReference>
<name>F0ZQ38_DICPU</name>